<comment type="caution">
    <text evidence="2">The sequence shown here is derived from an EMBL/GenBank/DDBJ whole genome shotgun (WGS) entry which is preliminary data.</text>
</comment>
<feature type="region of interest" description="Disordered" evidence="1">
    <location>
        <begin position="51"/>
        <end position="112"/>
    </location>
</feature>
<evidence type="ECO:0000256" key="1">
    <source>
        <dbReference type="SAM" id="MobiDB-lite"/>
    </source>
</evidence>
<name>A0ABP6DS95_9ACTN</name>
<accession>A0ABP6DS95</accession>
<dbReference type="Proteomes" id="UP001500994">
    <property type="component" value="Unassembled WGS sequence"/>
</dbReference>
<sequence>MTSKAPLFAENPKLIRTVRPRVSERCAPPRSRQLRFRPAVQRVRRDWLPRAPACAGPRAPGAPFQGALGSAVAPRQAPGPGAPAARIPPANAPSPCPTVGDGADVRSISYRR</sequence>
<protein>
    <submittedName>
        <fullName evidence="2">Uncharacterized protein</fullName>
    </submittedName>
</protein>
<proteinExistence type="predicted"/>
<gene>
    <name evidence="2" type="ORF">GCM10009864_15010</name>
</gene>
<dbReference type="EMBL" id="BAAARK010000003">
    <property type="protein sequence ID" value="GAA2651759.1"/>
    <property type="molecule type" value="Genomic_DNA"/>
</dbReference>
<evidence type="ECO:0000313" key="3">
    <source>
        <dbReference type="Proteomes" id="UP001500994"/>
    </source>
</evidence>
<organism evidence="2 3">
    <name type="scientific">Streptomyces lunalinharesii</name>
    <dbReference type="NCBI Taxonomy" id="333384"/>
    <lineage>
        <taxon>Bacteria</taxon>
        <taxon>Bacillati</taxon>
        <taxon>Actinomycetota</taxon>
        <taxon>Actinomycetes</taxon>
        <taxon>Kitasatosporales</taxon>
        <taxon>Streptomycetaceae</taxon>
        <taxon>Streptomyces</taxon>
    </lineage>
</organism>
<keyword evidence="3" id="KW-1185">Reference proteome</keyword>
<feature type="compositionally biased region" description="Low complexity" evidence="1">
    <location>
        <begin position="51"/>
        <end position="63"/>
    </location>
</feature>
<reference evidence="3" key="1">
    <citation type="journal article" date="2019" name="Int. J. Syst. Evol. Microbiol.">
        <title>The Global Catalogue of Microorganisms (GCM) 10K type strain sequencing project: providing services to taxonomists for standard genome sequencing and annotation.</title>
        <authorList>
            <consortium name="The Broad Institute Genomics Platform"/>
            <consortium name="The Broad Institute Genome Sequencing Center for Infectious Disease"/>
            <person name="Wu L."/>
            <person name="Ma J."/>
        </authorList>
    </citation>
    <scope>NUCLEOTIDE SEQUENCE [LARGE SCALE GENOMIC DNA]</scope>
    <source>
        <strain evidence="3">JCM 16374</strain>
    </source>
</reference>
<feature type="compositionally biased region" description="Low complexity" evidence="1">
    <location>
        <begin position="71"/>
        <end position="89"/>
    </location>
</feature>
<evidence type="ECO:0000313" key="2">
    <source>
        <dbReference type="EMBL" id="GAA2651759.1"/>
    </source>
</evidence>